<dbReference type="PANTHER" id="PTHR33317:SF4">
    <property type="entry name" value="POLYNUCLEOTIDYL TRANSFERASE, RIBONUCLEASE H-LIKE SUPERFAMILY PROTEIN"/>
    <property type="match status" value="1"/>
</dbReference>
<evidence type="ECO:0000256" key="1">
    <source>
        <dbReference type="ARBA" id="ARBA00022490"/>
    </source>
</evidence>
<dbReference type="NCBIfam" id="TIGR00250">
    <property type="entry name" value="RNAse_H_YqgF"/>
    <property type="match status" value="1"/>
</dbReference>
<proteinExistence type="inferred from homology"/>
<comment type="function">
    <text evidence="5">Could be a nuclease involved in processing of the 5'-end of pre-16S rRNA.</text>
</comment>
<evidence type="ECO:0000256" key="2">
    <source>
        <dbReference type="ARBA" id="ARBA00022517"/>
    </source>
</evidence>
<evidence type="ECO:0000256" key="3">
    <source>
        <dbReference type="ARBA" id="ARBA00022722"/>
    </source>
</evidence>
<keyword evidence="4 5" id="KW-0378">Hydrolase</keyword>
<dbReference type="GO" id="GO:0000967">
    <property type="term" value="P:rRNA 5'-end processing"/>
    <property type="evidence" value="ECO:0007669"/>
    <property type="project" value="UniProtKB-UniRule"/>
</dbReference>
<sequence>MPETAATPPPAARPGGAVLAFDFGEKRIGVAIGETSLAQAHPLTVINTAANAERFAAIAALIKEWQPVCLVVGLPVALDGTPHAMTARCTRFANQLRGRFALAVDYAEERLSSFEAGQFLRESGHDARSARDKIDAVAAQIILQSYFEAHADAR</sequence>
<organism evidence="7 8">
    <name type="scientific">Rhodocyclus tenuis</name>
    <name type="common">Rhodospirillum tenue</name>
    <dbReference type="NCBI Taxonomy" id="1066"/>
    <lineage>
        <taxon>Bacteria</taxon>
        <taxon>Pseudomonadati</taxon>
        <taxon>Pseudomonadota</taxon>
        <taxon>Betaproteobacteria</taxon>
        <taxon>Rhodocyclales</taxon>
        <taxon>Rhodocyclaceae</taxon>
        <taxon>Rhodocyclus</taxon>
    </lineage>
</organism>
<dbReference type="InterPro" id="IPR005227">
    <property type="entry name" value="YqgF"/>
</dbReference>
<protein>
    <recommendedName>
        <fullName evidence="5">Putative pre-16S rRNA nuclease</fullName>
        <ecNumber evidence="5">3.1.-.-</ecNumber>
    </recommendedName>
</protein>
<dbReference type="InterPro" id="IPR037027">
    <property type="entry name" value="YqgF/RNaseH-like_dom_sf"/>
</dbReference>
<accession>A0A840FWA9</accession>
<name>A0A840FWA9_RHOTE</name>
<keyword evidence="8" id="KW-1185">Reference proteome</keyword>
<comment type="similarity">
    <text evidence="5">Belongs to the YqgF HJR family.</text>
</comment>
<dbReference type="OrthoDB" id="9796140at2"/>
<dbReference type="SUPFAM" id="SSF53098">
    <property type="entry name" value="Ribonuclease H-like"/>
    <property type="match status" value="1"/>
</dbReference>
<dbReference type="EMBL" id="JACIGE010000002">
    <property type="protein sequence ID" value="MBB4246377.1"/>
    <property type="molecule type" value="Genomic_DNA"/>
</dbReference>
<evidence type="ECO:0000259" key="6">
    <source>
        <dbReference type="SMART" id="SM00732"/>
    </source>
</evidence>
<dbReference type="PANTHER" id="PTHR33317">
    <property type="entry name" value="POLYNUCLEOTIDYL TRANSFERASE, RIBONUCLEASE H-LIKE SUPERFAMILY PROTEIN"/>
    <property type="match status" value="1"/>
</dbReference>
<evidence type="ECO:0000313" key="8">
    <source>
        <dbReference type="Proteomes" id="UP000587070"/>
    </source>
</evidence>
<evidence type="ECO:0000313" key="7">
    <source>
        <dbReference type="EMBL" id="MBB4246377.1"/>
    </source>
</evidence>
<dbReference type="EC" id="3.1.-.-" evidence="5"/>
<comment type="caution">
    <text evidence="7">The sequence shown here is derived from an EMBL/GenBank/DDBJ whole genome shotgun (WGS) entry which is preliminary data.</text>
</comment>
<dbReference type="Gene3D" id="3.30.420.140">
    <property type="entry name" value="YqgF/RNase H-like domain"/>
    <property type="match status" value="1"/>
</dbReference>
<dbReference type="HAMAP" id="MF_00651">
    <property type="entry name" value="Nuclease_YqgF"/>
    <property type="match status" value="1"/>
</dbReference>
<dbReference type="CDD" id="cd16964">
    <property type="entry name" value="YqgF"/>
    <property type="match status" value="1"/>
</dbReference>
<keyword evidence="2 5" id="KW-0690">Ribosome biogenesis</keyword>
<dbReference type="GO" id="GO:0004518">
    <property type="term" value="F:nuclease activity"/>
    <property type="evidence" value="ECO:0007669"/>
    <property type="project" value="UniProtKB-KW"/>
</dbReference>
<keyword evidence="3 5" id="KW-0540">Nuclease</keyword>
<dbReference type="GO" id="GO:0005829">
    <property type="term" value="C:cytosol"/>
    <property type="evidence" value="ECO:0007669"/>
    <property type="project" value="TreeGrafter"/>
</dbReference>
<dbReference type="SMART" id="SM00732">
    <property type="entry name" value="YqgFc"/>
    <property type="match status" value="1"/>
</dbReference>
<dbReference type="Proteomes" id="UP000587070">
    <property type="component" value="Unassembled WGS sequence"/>
</dbReference>
<dbReference type="RefSeq" id="WP_153115917.1">
    <property type="nucleotide sequence ID" value="NZ_JACIGE010000002.1"/>
</dbReference>
<comment type="subcellular location">
    <subcellularLocation>
        <location evidence="5">Cytoplasm</location>
    </subcellularLocation>
</comment>
<feature type="domain" description="YqgF/RNase H-like" evidence="6">
    <location>
        <begin position="16"/>
        <end position="116"/>
    </location>
</feature>
<dbReference type="InterPro" id="IPR012337">
    <property type="entry name" value="RNaseH-like_sf"/>
</dbReference>
<dbReference type="GO" id="GO:0016788">
    <property type="term" value="F:hydrolase activity, acting on ester bonds"/>
    <property type="evidence" value="ECO:0007669"/>
    <property type="project" value="UniProtKB-UniRule"/>
</dbReference>
<dbReference type="Pfam" id="PF03652">
    <property type="entry name" value="RuvX"/>
    <property type="match status" value="1"/>
</dbReference>
<evidence type="ECO:0000256" key="5">
    <source>
        <dbReference type="HAMAP-Rule" id="MF_00651"/>
    </source>
</evidence>
<gene>
    <name evidence="7" type="ORF">GGD90_000734</name>
</gene>
<dbReference type="InterPro" id="IPR006641">
    <property type="entry name" value="YqgF/RNaseH-like_dom"/>
</dbReference>
<evidence type="ECO:0000256" key="4">
    <source>
        <dbReference type="ARBA" id="ARBA00022801"/>
    </source>
</evidence>
<dbReference type="AlphaFoldDB" id="A0A840FWA9"/>
<keyword evidence="1 5" id="KW-0963">Cytoplasm</keyword>
<reference evidence="7 8" key="1">
    <citation type="submission" date="2020-08" db="EMBL/GenBank/DDBJ databases">
        <title>Genome sequencing of Purple Non-Sulfur Bacteria from various extreme environments.</title>
        <authorList>
            <person name="Mayer M."/>
        </authorList>
    </citation>
    <scope>NUCLEOTIDE SEQUENCE [LARGE SCALE GENOMIC DNA]</scope>
    <source>
        <strain evidence="7 8">2761</strain>
    </source>
</reference>